<dbReference type="SUPFAM" id="SSF52047">
    <property type="entry name" value="RNI-like"/>
    <property type="match status" value="1"/>
</dbReference>
<evidence type="ECO:0008006" key="3">
    <source>
        <dbReference type="Google" id="ProtNLM"/>
    </source>
</evidence>
<protein>
    <recommendedName>
        <fullName evidence="3">F-box domain-containing protein</fullName>
    </recommendedName>
</protein>
<evidence type="ECO:0000313" key="2">
    <source>
        <dbReference type="Proteomes" id="UP000703269"/>
    </source>
</evidence>
<comment type="caution">
    <text evidence="1">The sequence shown here is derived from an EMBL/GenBank/DDBJ whole genome shotgun (WGS) entry which is preliminary data.</text>
</comment>
<evidence type="ECO:0000313" key="1">
    <source>
        <dbReference type="EMBL" id="GJE91224.1"/>
    </source>
</evidence>
<keyword evidence="2" id="KW-1185">Reference proteome</keyword>
<proteinExistence type="predicted"/>
<dbReference type="OrthoDB" id="2800666at2759"/>
<reference evidence="1 2" key="1">
    <citation type="submission" date="2021-08" db="EMBL/GenBank/DDBJ databases">
        <title>Draft Genome Sequence of Phanerochaete sordida strain YK-624.</title>
        <authorList>
            <person name="Mori T."/>
            <person name="Dohra H."/>
            <person name="Suzuki T."/>
            <person name="Kawagishi H."/>
            <person name="Hirai H."/>
        </authorList>
    </citation>
    <scope>NUCLEOTIDE SEQUENCE [LARGE SCALE GENOMIC DNA]</scope>
    <source>
        <strain evidence="1 2">YK-624</strain>
    </source>
</reference>
<dbReference type="Gene3D" id="3.80.10.10">
    <property type="entry name" value="Ribonuclease Inhibitor"/>
    <property type="match status" value="1"/>
</dbReference>
<dbReference type="Proteomes" id="UP000703269">
    <property type="component" value="Unassembled WGS sequence"/>
</dbReference>
<organism evidence="1 2">
    <name type="scientific">Phanerochaete sordida</name>
    <dbReference type="NCBI Taxonomy" id="48140"/>
    <lineage>
        <taxon>Eukaryota</taxon>
        <taxon>Fungi</taxon>
        <taxon>Dikarya</taxon>
        <taxon>Basidiomycota</taxon>
        <taxon>Agaricomycotina</taxon>
        <taxon>Agaricomycetes</taxon>
        <taxon>Polyporales</taxon>
        <taxon>Phanerochaetaceae</taxon>
        <taxon>Phanerochaete</taxon>
    </lineage>
</organism>
<dbReference type="Gene3D" id="1.20.1280.50">
    <property type="match status" value="1"/>
</dbReference>
<dbReference type="InterPro" id="IPR032675">
    <property type="entry name" value="LRR_dom_sf"/>
</dbReference>
<accession>A0A9P3LE39</accession>
<dbReference type="AlphaFoldDB" id="A0A9P3LE39"/>
<name>A0A9P3LE39_9APHY</name>
<dbReference type="EMBL" id="BPQB01000020">
    <property type="protein sequence ID" value="GJE91224.1"/>
    <property type="molecule type" value="Genomic_DNA"/>
</dbReference>
<sequence>MLASVERLPPELLLQVFLFLLADASIAASWTRMAHRYGRRQRKDPRMVLTHVCHRWRSLCLNSPRLWCEVDAASEDWTREALARSRTLPLDVFVVEERRRPMRDSTRLVLEQLPRIRTLTFSHSNFTKGYDAQLPAAPLLDSLVLFSTIGALPRIGLALPRLTRLELRGCYGIAWDETHPIFAPSLLHLDVRNNAQDTEPRLPQLLRVLRRMPQLATLRLDNVLPLGRLSLTPARPDERAAFPALRSLTLGAPAKDAATFLYHVSLPPGASLSFALAEWAAPEIAGHFATALQQWLDGAPGATTSGAPPPLQVVHCTESRWRAWPSPDAAPDTAPKALAAQTRSGMPALDIAYADAIERVVYDTTHMPRALCALLAGRHAVTRLTLASAYAKPTSATWRELLADHPRVATLGAVGRAFHGLLPTLRVPADGELLAPALRTLILKGIDVCEDRIQLHVDALDAMLRERRQAGCAIE</sequence>
<gene>
    <name evidence="1" type="ORF">PsYK624_073730</name>
</gene>